<evidence type="ECO:0000256" key="9">
    <source>
        <dbReference type="HAMAP-Rule" id="MF_02004"/>
    </source>
</evidence>
<comment type="caution">
    <text evidence="13">The sequence shown here is derived from an EMBL/GenBank/DDBJ whole genome shotgun (WGS) entry which is preliminary data.</text>
</comment>
<evidence type="ECO:0000259" key="12">
    <source>
        <dbReference type="Pfam" id="PF10458"/>
    </source>
</evidence>
<dbReference type="PANTHER" id="PTHR11946">
    <property type="entry name" value="VALYL-TRNA SYNTHETASES"/>
    <property type="match status" value="1"/>
</dbReference>
<dbReference type="Pfam" id="PF08264">
    <property type="entry name" value="Anticodon_1"/>
    <property type="match status" value="1"/>
</dbReference>
<keyword evidence="7 9" id="KW-0030">Aminoacyl-tRNA synthetase</keyword>
<keyword evidence="3 9" id="KW-0547">Nucleotide-binding</keyword>
<reference evidence="13 14" key="1">
    <citation type="submission" date="2024-11" db="EMBL/GenBank/DDBJ databases">
        <authorList>
            <person name="Kaparullina E.N."/>
            <person name="Delegan Y.A."/>
            <person name="Doronina N.V."/>
        </authorList>
    </citation>
    <scope>NUCLEOTIDE SEQUENCE [LARGE SCALE GENOMIC DNA]</scope>
    <source>
        <strain evidence="13 14">7sh_L</strain>
    </source>
</reference>
<keyword evidence="2 9" id="KW-0436">Ligase</keyword>
<dbReference type="Gene3D" id="3.90.740.10">
    <property type="entry name" value="Valyl/Leucyl/Isoleucyl-tRNA synthetase, editing domain"/>
    <property type="match status" value="2"/>
</dbReference>
<evidence type="ECO:0000259" key="11">
    <source>
        <dbReference type="Pfam" id="PF08264"/>
    </source>
</evidence>
<dbReference type="InterPro" id="IPR014729">
    <property type="entry name" value="Rossmann-like_a/b/a_fold"/>
</dbReference>
<evidence type="ECO:0000256" key="8">
    <source>
        <dbReference type="ARBA" id="ARBA00047552"/>
    </source>
</evidence>
<organism evidence="13 14">
    <name type="scientific">Methylobacillus methanolivorans</name>
    <dbReference type="NCBI Taxonomy" id="1848927"/>
    <lineage>
        <taxon>Bacteria</taxon>
        <taxon>Pseudomonadati</taxon>
        <taxon>Pseudomonadota</taxon>
        <taxon>Betaproteobacteria</taxon>
        <taxon>Nitrosomonadales</taxon>
        <taxon>Methylophilaceae</taxon>
        <taxon>Methylobacillus</taxon>
    </lineage>
</organism>
<evidence type="ECO:0000256" key="1">
    <source>
        <dbReference type="ARBA" id="ARBA00022490"/>
    </source>
</evidence>
<dbReference type="InterPro" id="IPR002300">
    <property type="entry name" value="aa-tRNA-synth_Ia"/>
</dbReference>
<keyword evidence="1 9" id="KW-0963">Cytoplasm</keyword>
<feature type="coiled-coil region" evidence="9">
    <location>
        <begin position="884"/>
        <end position="939"/>
    </location>
</feature>
<feature type="domain" description="Aminoacyl-tRNA synthetase class Ia" evidence="10">
    <location>
        <begin position="25"/>
        <end position="627"/>
    </location>
</feature>
<evidence type="ECO:0000256" key="5">
    <source>
        <dbReference type="ARBA" id="ARBA00022917"/>
    </source>
</evidence>
<comment type="subcellular location">
    <subcellularLocation>
        <location evidence="9">Cytoplasm</location>
    </subcellularLocation>
</comment>
<keyword evidence="4 9" id="KW-0067">ATP-binding</keyword>
<dbReference type="Gene3D" id="1.10.287.380">
    <property type="entry name" value="Valyl-tRNA synthetase, C-terminal domain"/>
    <property type="match status" value="1"/>
</dbReference>
<dbReference type="GO" id="GO:0004832">
    <property type="term" value="F:valine-tRNA ligase activity"/>
    <property type="evidence" value="ECO:0007669"/>
    <property type="project" value="UniProtKB-EC"/>
</dbReference>
<evidence type="ECO:0000259" key="10">
    <source>
        <dbReference type="Pfam" id="PF00133"/>
    </source>
</evidence>
<dbReference type="SUPFAM" id="SSF46589">
    <property type="entry name" value="tRNA-binding arm"/>
    <property type="match status" value="1"/>
</dbReference>
<dbReference type="SUPFAM" id="SSF50677">
    <property type="entry name" value="ValRS/IleRS/LeuRS editing domain"/>
    <property type="match status" value="1"/>
</dbReference>
<feature type="domain" description="Methionyl/Valyl/Leucyl/Isoleucyl-tRNA synthetase anticodon-binding" evidence="11">
    <location>
        <begin position="676"/>
        <end position="825"/>
    </location>
</feature>
<dbReference type="InterPro" id="IPR033705">
    <property type="entry name" value="Anticodon_Ia_Val"/>
</dbReference>
<dbReference type="InterPro" id="IPR013155">
    <property type="entry name" value="M/V/L/I-tRNA-synth_anticd-bd"/>
</dbReference>
<keyword evidence="6 9" id="KW-0175">Coiled coil</keyword>
<dbReference type="InterPro" id="IPR002303">
    <property type="entry name" value="Valyl-tRNA_ligase"/>
</dbReference>
<evidence type="ECO:0000256" key="2">
    <source>
        <dbReference type="ARBA" id="ARBA00022598"/>
    </source>
</evidence>
<dbReference type="Pfam" id="PF10458">
    <property type="entry name" value="Val_tRNA-synt_C"/>
    <property type="match status" value="1"/>
</dbReference>
<evidence type="ECO:0000256" key="6">
    <source>
        <dbReference type="ARBA" id="ARBA00023054"/>
    </source>
</evidence>
<dbReference type="InterPro" id="IPR009080">
    <property type="entry name" value="tRNAsynth_Ia_anticodon-bd"/>
</dbReference>
<feature type="domain" description="Valyl-tRNA synthetase tRNA-binding arm" evidence="12">
    <location>
        <begin position="879"/>
        <end position="944"/>
    </location>
</feature>
<comment type="catalytic activity">
    <reaction evidence="8 9">
        <text>tRNA(Val) + L-valine + ATP = L-valyl-tRNA(Val) + AMP + diphosphate</text>
        <dbReference type="Rhea" id="RHEA:10704"/>
        <dbReference type="Rhea" id="RHEA-COMP:9672"/>
        <dbReference type="Rhea" id="RHEA-COMP:9708"/>
        <dbReference type="ChEBI" id="CHEBI:30616"/>
        <dbReference type="ChEBI" id="CHEBI:33019"/>
        <dbReference type="ChEBI" id="CHEBI:57762"/>
        <dbReference type="ChEBI" id="CHEBI:78442"/>
        <dbReference type="ChEBI" id="CHEBI:78537"/>
        <dbReference type="ChEBI" id="CHEBI:456215"/>
        <dbReference type="EC" id="6.1.1.9"/>
    </reaction>
</comment>
<evidence type="ECO:0000256" key="7">
    <source>
        <dbReference type="ARBA" id="ARBA00023146"/>
    </source>
</evidence>
<comment type="function">
    <text evidence="9">Catalyzes the attachment of valine to tRNA(Val). As ValRS can inadvertently accommodate and process structurally similar amino acids such as threonine, to avoid such errors, it has a 'posttransfer' editing activity that hydrolyzes mischarged Thr-tRNA(Val) in a tRNA-dependent manner.</text>
</comment>
<dbReference type="NCBIfam" id="TIGR00422">
    <property type="entry name" value="valS"/>
    <property type="match status" value="1"/>
</dbReference>
<dbReference type="InterPro" id="IPR010978">
    <property type="entry name" value="tRNA-bd_arm"/>
</dbReference>
<dbReference type="CDD" id="cd07962">
    <property type="entry name" value="Anticodon_Ia_Val"/>
    <property type="match status" value="1"/>
</dbReference>
<gene>
    <name evidence="9" type="primary">valS</name>
    <name evidence="13" type="ORF">ACIKP9_09440</name>
</gene>
<feature type="short sequence motif" description="'HIGH' region" evidence="9">
    <location>
        <begin position="54"/>
        <end position="64"/>
    </location>
</feature>
<proteinExistence type="inferred from homology"/>
<comment type="domain">
    <text evidence="9">The C-terminal coiled-coil domain is crucial for aminoacylation activity.</text>
</comment>
<accession>A0ABW8GR34</accession>
<dbReference type="InterPro" id="IPR001412">
    <property type="entry name" value="aa-tRNA-synth_I_CS"/>
</dbReference>
<dbReference type="EC" id="6.1.1.9" evidence="9"/>
<keyword evidence="14" id="KW-1185">Reference proteome</keyword>
<dbReference type="NCBIfam" id="NF004349">
    <property type="entry name" value="PRK05729.1"/>
    <property type="match status" value="1"/>
</dbReference>
<dbReference type="HAMAP" id="MF_02004">
    <property type="entry name" value="Val_tRNA_synth_type1"/>
    <property type="match status" value="1"/>
</dbReference>
<dbReference type="SUPFAM" id="SSF52374">
    <property type="entry name" value="Nucleotidylyl transferase"/>
    <property type="match status" value="1"/>
</dbReference>
<dbReference type="InterPro" id="IPR019499">
    <property type="entry name" value="Val-tRNA_synth_tRNA-bd"/>
</dbReference>
<keyword evidence="5 9" id="KW-0648">Protein biosynthesis</keyword>
<name>A0ABW8GR34_9PROT</name>
<comment type="subunit">
    <text evidence="9">Monomer.</text>
</comment>
<evidence type="ECO:0000256" key="3">
    <source>
        <dbReference type="ARBA" id="ARBA00022741"/>
    </source>
</evidence>
<comment type="similarity">
    <text evidence="9">Belongs to the class-I aminoacyl-tRNA synthetase family. ValS type 1 subfamily.</text>
</comment>
<sequence>MNTDAQANESTLAKSFEPKHIESRWYQFWEDRGYYAAGLDSSKQDNFCILLPPPNVTGTLHMGHGFNQTIMDALTRYHRMRGDNTLWQPGTDHAGIATQIVVERQLDAQGVSRHDLGRDKFLEKVWEWKEYSGGSITKQMRRLGTSPDWSRERFTMDEGLSKTVTETFVRLYNEGLIYRGKRLVNWDPKLHTAVSDLEVISEEEDGSLWHIRYPLADGNGELTVATTRPETMLGDVAVMVHPEDERYAHLIGKQVKLPLCDREIPVIADDYVDREFGTGVVKVTPAHDFNDYAVGQRHQLPMISILTLDGHINDAAPAQYQGLERFAARKQIVADLEAQGFLVKVDKHKLKVPRGDRTNVVIEPMLTDQWFVAMSKPGADGQSITEKALEVVANGEIRFVPENWVNTYNQWLNNIQDWCISRQLWWGHQIPAWYSDDGKVYVAHNETEAIQLAANDGYRGNLKRDSDVLDTWYSAALWPFSTLDWTGDEAQDQANQALQQFLPSSVLVTGFDIIFFWVARMVMMTKHITGKIPFKDVYVHGLIRDAEGQKMSKSKGNVLDPIDLIDGIGIEELVKKRTTGLMNPKQAEQIEKRTRKEFPEGIAAFGTDALRFTFASLASPGRDIKFDLQRCEGYRNFCNKLWNATRFVLMNTEGKDCGLEDCKTQPEGYLDFSPADRWVVSLLQRVEADIERGFAEYRFDNVAQAIYKFVWDEYCDWYLELAKVQLQNGDEAQQRATRRTLLRVLETILRLAHPLMPFITEEIWQTIGPMSGRTGPSIMLEQYPVTQPAKLDEQSEAWVALLKESVDACRSLRGEMGVSPATRVPLIAAGDQEKLAAYAPHLKALAKLSEVEIVAELPEADAPVALAGDFKLMLKIEIDVAAEKERLSKEISRIDAEMTKAQAKLGNESFVARAPAAVVEQEKARLAAFSDTLAKLQAQLAKLK</sequence>
<dbReference type="InterPro" id="IPR037118">
    <property type="entry name" value="Val-tRNA_synth_C_sf"/>
</dbReference>
<feature type="short sequence motif" description="'KMSKS' region" evidence="9">
    <location>
        <begin position="550"/>
        <end position="554"/>
    </location>
</feature>
<dbReference type="SUPFAM" id="SSF47323">
    <property type="entry name" value="Anticodon-binding domain of a subclass of class I aminoacyl-tRNA synthetases"/>
    <property type="match status" value="1"/>
</dbReference>
<dbReference type="Pfam" id="PF00133">
    <property type="entry name" value="tRNA-synt_1"/>
    <property type="match status" value="1"/>
</dbReference>
<dbReference type="PROSITE" id="PS00178">
    <property type="entry name" value="AA_TRNA_LIGASE_I"/>
    <property type="match status" value="1"/>
</dbReference>
<dbReference type="InterPro" id="IPR009008">
    <property type="entry name" value="Val/Leu/Ile-tRNA-synth_edit"/>
</dbReference>
<dbReference type="EMBL" id="JBIWXY010000001">
    <property type="protein sequence ID" value="MFJ5446450.1"/>
    <property type="molecule type" value="Genomic_DNA"/>
</dbReference>
<dbReference type="Gene3D" id="1.10.730.10">
    <property type="entry name" value="Isoleucyl-tRNA Synthetase, Domain 1"/>
    <property type="match status" value="1"/>
</dbReference>
<dbReference type="PANTHER" id="PTHR11946:SF93">
    <property type="entry name" value="VALINE--TRNA LIGASE, CHLOROPLASTIC_MITOCHONDRIAL 2"/>
    <property type="match status" value="1"/>
</dbReference>
<feature type="binding site" evidence="9">
    <location>
        <position position="553"/>
    </location>
    <ligand>
        <name>ATP</name>
        <dbReference type="ChEBI" id="CHEBI:30616"/>
    </ligand>
</feature>
<protein>
    <recommendedName>
        <fullName evidence="9">Valine--tRNA ligase</fullName>
        <ecNumber evidence="9">6.1.1.9</ecNumber>
    </recommendedName>
    <alternativeName>
        <fullName evidence="9">Valyl-tRNA synthetase</fullName>
        <shortName evidence="9">ValRS</shortName>
    </alternativeName>
</protein>
<dbReference type="RefSeq" id="WP_400881746.1">
    <property type="nucleotide sequence ID" value="NZ_JBIWXY010000001.1"/>
</dbReference>
<dbReference type="CDD" id="cd00817">
    <property type="entry name" value="ValRS_core"/>
    <property type="match status" value="1"/>
</dbReference>
<evidence type="ECO:0000313" key="13">
    <source>
        <dbReference type="EMBL" id="MFJ5446450.1"/>
    </source>
</evidence>
<dbReference type="Proteomes" id="UP001617669">
    <property type="component" value="Unassembled WGS sequence"/>
</dbReference>
<evidence type="ECO:0000313" key="14">
    <source>
        <dbReference type="Proteomes" id="UP001617669"/>
    </source>
</evidence>
<evidence type="ECO:0000256" key="4">
    <source>
        <dbReference type="ARBA" id="ARBA00022840"/>
    </source>
</evidence>
<dbReference type="Gene3D" id="3.40.50.620">
    <property type="entry name" value="HUPs"/>
    <property type="match status" value="2"/>
</dbReference>
<dbReference type="PRINTS" id="PR00986">
    <property type="entry name" value="TRNASYNTHVAL"/>
</dbReference>
<comment type="domain">
    <text evidence="9">ValRS has two distinct active sites: one for aminoacylation and one for editing. The misactivated threonine is translocated from the active site to the editing site.</text>
</comment>